<name>A0A235F766_9BACL</name>
<evidence type="ECO:0000313" key="2">
    <source>
        <dbReference type="Proteomes" id="UP000215059"/>
    </source>
</evidence>
<comment type="caution">
    <text evidence="1">The sequence shown here is derived from an EMBL/GenBank/DDBJ whole genome shotgun (WGS) entry which is preliminary data.</text>
</comment>
<evidence type="ECO:0000313" key="1">
    <source>
        <dbReference type="EMBL" id="OYD57140.1"/>
    </source>
</evidence>
<organism evidence="1 2">
    <name type="scientific">Fictibacillus aquaticus</name>
    <dbReference type="NCBI Taxonomy" id="2021314"/>
    <lineage>
        <taxon>Bacteria</taxon>
        <taxon>Bacillati</taxon>
        <taxon>Bacillota</taxon>
        <taxon>Bacilli</taxon>
        <taxon>Bacillales</taxon>
        <taxon>Fictibacillaceae</taxon>
        <taxon>Fictibacillus</taxon>
    </lineage>
</organism>
<accession>A0A235F766</accession>
<keyword evidence="2" id="KW-1185">Reference proteome</keyword>
<proteinExistence type="predicted"/>
<dbReference type="RefSeq" id="WP_094252488.1">
    <property type="nucleotide sequence ID" value="NZ_JBHLXL010000001.1"/>
</dbReference>
<reference evidence="1 2" key="1">
    <citation type="submission" date="2017-07" db="EMBL/GenBank/DDBJ databases">
        <title>Fictibacillus sp. nov. GDSW-R2A3 Genome sequencing and assembly.</title>
        <authorList>
            <person name="Mayilraj S."/>
        </authorList>
    </citation>
    <scope>NUCLEOTIDE SEQUENCE [LARGE SCALE GENOMIC DNA]</scope>
    <source>
        <strain evidence="1 2">GDSW-R2A3</strain>
    </source>
</reference>
<gene>
    <name evidence="1" type="ORF">CGZ90_10605</name>
</gene>
<dbReference type="AlphaFoldDB" id="A0A235F766"/>
<dbReference type="EMBL" id="NOII01000003">
    <property type="protein sequence ID" value="OYD57140.1"/>
    <property type="molecule type" value="Genomic_DNA"/>
</dbReference>
<protein>
    <submittedName>
        <fullName evidence="1">Uncharacterized protein</fullName>
    </submittedName>
</protein>
<dbReference type="Proteomes" id="UP000215059">
    <property type="component" value="Unassembled WGS sequence"/>
</dbReference>
<sequence length="61" mass="6956">MLVLYDAEKFTVVSRETLYMACEQLLEEDNDEKDCEASLPAVLFYVQVNEASSCFLGKENL</sequence>